<reference evidence="3" key="1">
    <citation type="submission" date="2015-07" db="EMBL/GenBank/DDBJ databases">
        <title>Draft genome sequence of a Pseudoalteromonas rubra strain, OCN096, isolated from Kaneohe Bay, Oahu, Hawaii.</title>
        <authorList>
            <person name="Beurmann S."/>
            <person name="Ushijima B."/>
            <person name="Belcaid M."/>
            <person name="Callahan S.M."/>
            <person name="Aeby G.S."/>
        </authorList>
    </citation>
    <scope>NUCLEOTIDE SEQUENCE [LARGE SCALE GENOMIC DNA]</scope>
    <source>
        <strain evidence="3">OCN096</strain>
    </source>
</reference>
<keyword evidence="1" id="KW-0732">Signal</keyword>
<feature type="chain" id="PRO_5005538119" description="F5/8 type C domain-containing protein" evidence="1">
    <location>
        <begin position="24"/>
        <end position="278"/>
    </location>
</feature>
<sequence>MLTNKKAQFCLSTLALVACSAVAQSDELILKQDSVRDNILTQDKLTTFTPDFRGVHFIATDSHGSIISGNQVHGTQPQLNAADSTKYITFDVINQAGVKATYYGSPSLDFNGWYGHWVDATEQSGDFELTIGDGTVPNRACQLADEKVDISGFEVATTSHGSINHLNDGVVVYSYNHVWFSKEKQESIYVTLPQAEAVSKIALAQGYNHTTTWVTTSWKLYGSNDKQVWAPIGSGDKPDFPAMSEYCLESKAHYQYYRLDVSNDLGNYLSLGELELYK</sequence>
<dbReference type="Proteomes" id="UP000036850">
    <property type="component" value="Unassembled WGS sequence"/>
</dbReference>
<dbReference type="InterPro" id="IPR008979">
    <property type="entry name" value="Galactose-bd-like_sf"/>
</dbReference>
<comment type="caution">
    <text evidence="2">The sequence shown here is derived from an EMBL/GenBank/DDBJ whole genome shotgun (WGS) entry which is preliminary data.</text>
</comment>
<protein>
    <recommendedName>
        <fullName evidence="4">F5/8 type C domain-containing protein</fullName>
    </recommendedName>
</protein>
<dbReference type="PROSITE" id="PS51257">
    <property type="entry name" value="PROKAR_LIPOPROTEIN"/>
    <property type="match status" value="1"/>
</dbReference>
<dbReference type="AlphaFoldDB" id="A0A0L0ER33"/>
<evidence type="ECO:0000313" key="3">
    <source>
        <dbReference type="Proteomes" id="UP000036850"/>
    </source>
</evidence>
<accession>A0A0L0ER33</accession>
<dbReference type="EMBL" id="LFZX01000112">
    <property type="protein sequence ID" value="KNC66864.1"/>
    <property type="molecule type" value="Genomic_DNA"/>
</dbReference>
<gene>
    <name evidence="2" type="ORF">AC626_14455</name>
</gene>
<dbReference type="Gene3D" id="2.60.120.260">
    <property type="entry name" value="Galactose-binding domain-like"/>
    <property type="match status" value="1"/>
</dbReference>
<organism evidence="2 3">
    <name type="scientific">Pseudoalteromonas rubra</name>
    <dbReference type="NCBI Taxonomy" id="43658"/>
    <lineage>
        <taxon>Bacteria</taxon>
        <taxon>Pseudomonadati</taxon>
        <taxon>Pseudomonadota</taxon>
        <taxon>Gammaproteobacteria</taxon>
        <taxon>Alteromonadales</taxon>
        <taxon>Pseudoalteromonadaceae</taxon>
        <taxon>Pseudoalteromonas</taxon>
    </lineage>
</organism>
<evidence type="ECO:0000256" key="1">
    <source>
        <dbReference type="SAM" id="SignalP"/>
    </source>
</evidence>
<dbReference type="SUPFAM" id="SSF49785">
    <property type="entry name" value="Galactose-binding domain-like"/>
    <property type="match status" value="1"/>
</dbReference>
<proteinExistence type="predicted"/>
<dbReference type="PATRIC" id="fig|43658.6.peg.6188"/>
<dbReference type="OrthoDB" id="6278496at2"/>
<name>A0A0L0ER33_9GAMM</name>
<evidence type="ECO:0008006" key="4">
    <source>
        <dbReference type="Google" id="ProtNLM"/>
    </source>
</evidence>
<evidence type="ECO:0000313" key="2">
    <source>
        <dbReference type="EMBL" id="KNC66864.1"/>
    </source>
</evidence>
<feature type="signal peptide" evidence="1">
    <location>
        <begin position="1"/>
        <end position="23"/>
    </location>
</feature>